<protein>
    <recommendedName>
        <fullName evidence="2">AMP-dependent synthetase/ligase domain-containing protein</fullName>
    </recommendedName>
</protein>
<keyword evidence="1" id="KW-1133">Transmembrane helix</keyword>
<dbReference type="AlphaFoldDB" id="A0A5K7WYL0"/>
<dbReference type="Gene3D" id="3.40.50.12780">
    <property type="entry name" value="N-terminal domain of ligase-like"/>
    <property type="match status" value="1"/>
</dbReference>
<accession>A0A5K7WYL0</accession>
<name>A0A5K7WYL0_9BACL</name>
<evidence type="ECO:0000313" key="3">
    <source>
        <dbReference type="EMBL" id="BBN99382.1"/>
    </source>
</evidence>
<keyword evidence="1" id="KW-0812">Transmembrane</keyword>
<evidence type="ECO:0000259" key="2">
    <source>
        <dbReference type="Pfam" id="PF00501"/>
    </source>
</evidence>
<dbReference type="InterPro" id="IPR000873">
    <property type="entry name" value="AMP-dep_synth/lig_dom"/>
</dbReference>
<evidence type="ECO:0000313" key="4">
    <source>
        <dbReference type="Proteomes" id="UP000326951"/>
    </source>
</evidence>
<dbReference type="InterPro" id="IPR042099">
    <property type="entry name" value="ANL_N_sf"/>
</dbReference>
<dbReference type="Proteomes" id="UP000326951">
    <property type="component" value="Chromosome"/>
</dbReference>
<dbReference type="SUPFAM" id="SSF56801">
    <property type="entry name" value="Acetyl-CoA synthetase-like"/>
    <property type="match status" value="1"/>
</dbReference>
<gene>
    <name evidence="3" type="ORF">St703_20870</name>
</gene>
<evidence type="ECO:0000256" key="1">
    <source>
        <dbReference type="SAM" id="Phobius"/>
    </source>
</evidence>
<organism evidence="3 4">
    <name type="scientific">Sporolactobacillus terrae</name>
    <dbReference type="NCBI Taxonomy" id="269673"/>
    <lineage>
        <taxon>Bacteria</taxon>
        <taxon>Bacillati</taxon>
        <taxon>Bacillota</taxon>
        <taxon>Bacilli</taxon>
        <taxon>Bacillales</taxon>
        <taxon>Sporolactobacillaceae</taxon>
        <taxon>Sporolactobacillus</taxon>
    </lineage>
</organism>
<keyword evidence="1" id="KW-0472">Membrane</keyword>
<reference evidence="3 4" key="1">
    <citation type="submission" date="2019-09" db="EMBL/GenBank/DDBJ databases">
        <title>Complete genome sequence of Sporolactobacillus terrae 70-3.</title>
        <authorList>
            <person name="Tanaka N."/>
            <person name="Shiwa Y."/>
            <person name="Fujita N."/>
            <person name="Tanasupawat S."/>
        </authorList>
    </citation>
    <scope>NUCLEOTIDE SEQUENCE [LARGE SCALE GENOMIC DNA]</scope>
    <source>
        <strain evidence="3 4">70-3</strain>
    </source>
</reference>
<feature type="transmembrane region" description="Helical" evidence="1">
    <location>
        <begin position="78"/>
        <end position="96"/>
    </location>
</feature>
<sequence>MKTKPLNNATRYTNFREMIYASAKKFRKKTAFQIKIRSGNYRYVSYAQFKQGYRAVGTHFLDLGLHGKRIAVIGKNSYAWVLHYACAATVGVAVPIDRELSP</sequence>
<dbReference type="EMBL" id="AP021853">
    <property type="protein sequence ID" value="BBN99382.1"/>
    <property type="molecule type" value="Genomic_DNA"/>
</dbReference>
<feature type="domain" description="AMP-dependent synthetase/ligase" evidence="2">
    <location>
        <begin position="21"/>
        <end position="101"/>
    </location>
</feature>
<dbReference type="Pfam" id="PF00501">
    <property type="entry name" value="AMP-binding"/>
    <property type="match status" value="1"/>
</dbReference>
<proteinExistence type="predicted"/>